<protein>
    <submittedName>
        <fullName evidence="2">DUF1684 domain-containing protein</fullName>
    </submittedName>
</protein>
<organism evidence="2 3">
    <name type="scientific">Rapidithrix thailandica</name>
    <dbReference type="NCBI Taxonomy" id="413964"/>
    <lineage>
        <taxon>Bacteria</taxon>
        <taxon>Pseudomonadati</taxon>
        <taxon>Bacteroidota</taxon>
        <taxon>Cytophagia</taxon>
        <taxon>Cytophagales</taxon>
        <taxon>Flammeovirgaceae</taxon>
        <taxon>Rapidithrix</taxon>
    </lineage>
</organism>
<feature type="signal peptide" evidence="1">
    <location>
        <begin position="1"/>
        <end position="20"/>
    </location>
</feature>
<accession>A0AAW9SBL0</accession>
<sequence length="200" mass="23290">MQKLFISYLISFVFIGSAVAQQYEEEIAHFQQELNEEFRNPEESPLPKKDLKKFKKHNFFPIDSTYKVLAKFVKTHNALPFKMQTTTDRLPTYEKYGEVIFEIEGQILTLSIYQSHQLRRTLKYKDHLFLPFTDLTNGKETYGGGRYLDLTIPSGDTIVIDFNKAYNPYCAYNPSYSCPIPPEENDLNIRIEAGVKHSKL</sequence>
<dbReference type="PANTHER" id="PTHR41913">
    <property type="entry name" value="DUF1684 DOMAIN-CONTAINING PROTEIN"/>
    <property type="match status" value="1"/>
</dbReference>
<gene>
    <name evidence="2" type="ORF">AAG747_20705</name>
</gene>
<dbReference type="Proteomes" id="UP001403385">
    <property type="component" value="Unassembled WGS sequence"/>
</dbReference>
<dbReference type="Pfam" id="PF07920">
    <property type="entry name" value="DUF1684"/>
    <property type="match status" value="1"/>
</dbReference>
<dbReference type="AlphaFoldDB" id="A0AAW9SBL0"/>
<reference evidence="2 3" key="1">
    <citation type="submission" date="2024-04" db="EMBL/GenBank/DDBJ databases">
        <title>Novel genus in family Flammeovirgaceae.</title>
        <authorList>
            <person name="Nguyen T.H."/>
            <person name="Vuong T.Q."/>
            <person name="Le H."/>
            <person name="Kim S.-G."/>
        </authorList>
    </citation>
    <scope>NUCLEOTIDE SEQUENCE [LARGE SCALE GENOMIC DNA]</scope>
    <source>
        <strain evidence="2 3">JCM 23209</strain>
    </source>
</reference>
<evidence type="ECO:0000313" key="2">
    <source>
        <dbReference type="EMBL" id="MEN7550351.1"/>
    </source>
</evidence>
<dbReference type="EMBL" id="JBDKWZ010000013">
    <property type="protein sequence ID" value="MEN7550351.1"/>
    <property type="molecule type" value="Genomic_DNA"/>
</dbReference>
<dbReference type="InterPro" id="IPR012467">
    <property type="entry name" value="DUF1684"/>
</dbReference>
<comment type="caution">
    <text evidence="2">The sequence shown here is derived from an EMBL/GenBank/DDBJ whole genome shotgun (WGS) entry which is preliminary data.</text>
</comment>
<dbReference type="RefSeq" id="WP_346823133.1">
    <property type="nucleotide sequence ID" value="NZ_JBDKWZ010000013.1"/>
</dbReference>
<dbReference type="PANTHER" id="PTHR41913:SF1">
    <property type="entry name" value="DUF1684 DOMAIN-CONTAINING PROTEIN"/>
    <property type="match status" value="1"/>
</dbReference>
<keyword evidence="3" id="KW-1185">Reference proteome</keyword>
<name>A0AAW9SBL0_9BACT</name>
<keyword evidence="1" id="KW-0732">Signal</keyword>
<feature type="chain" id="PRO_5043488645" evidence="1">
    <location>
        <begin position="21"/>
        <end position="200"/>
    </location>
</feature>
<evidence type="ECO:0000256" key="1">
    <source>
        <dbReference type="SAM" id="SignalP"/>
    </source>
</evidence>
<evidence type="ECO:0000313" key="3">
    <source>
        <dbReference type="Proteomes" id="UP001403385"/>
    </source>
</evidence>
<proteinExistence type="predicted"/>